<gene>
    <name evidence="1" type="ORF">dnl_48250</name>
</gene>
<dbReference type="Gene3D" id="3.40.50.300">
    <property type="entry name" value="P-loop containing nucleotide triphosphate hydrolases"/>
    <property type="match status" value="1"/>
</dbReference>
<dbReference type="InterPro" id="IPR027417">
    <property type="entry name" value="P-loop_NTPase"/>
</dbReference>
<dbReference type="AlphaFoldDB" id="A0A975BBZ5"/>
<dbReference type="PANTHER" id="PTHR34301:SF8">
    <property type="entry name" value="ATPASE DOMAIN-CONTAINING PROTEIN"/>
    <property type="match status" value="1"/>
</dbReference>
<proteinExistence type="predicted"/>
<dbReference type="KEGG" id="dli:dnl_48250"/>
<dbReference type="InterPro" id="IPR011335">
    <property type="entry name" value="Restrct_endonuc-II-like"/>
</dbReference>
<protein>
    <submittedName>
        <fullName evidence="1">P-loop domain-containing protein</fullName>
    </submittedName>
</protein>
<organism evidence="1 2">
    <name type="scientific">Desulfonema limicola</name>
    <dbReference type="NCBI Taxonomy" id="45656"/>
    <lineage>
        <taxon>Bacteria</taxon>
        <taxon>Pseudomonadati</taxon>
        <taxon>Thermodesulfobacteriota</taxon>
        <taxon>Desulfobacteria</taxon>
        <taxon>Desulfobacterales</taxon>
        <taxon>Desulfococcaceae</taxon>
        <taxon>Desulfonema</taxon>
    </lineage>
</organism>
<name>A0A975BBZ5_9BACT</name>
<evidence type="ECO:0000313" key="2">
    <source>
        <dbReference type="Proteomes" id="UP000663720"/>
    </source>
</evidence>
<dbReference type="SUPFAM" id="SSF52980">
    <property type="entry name" value="Restriction endonuclease-like"/>
    <property type="match status" value="1"/>
</dbReference>
<dbReference type="EMBL" id="CP061799">
    <property type="protein sequence ID" value="QTA82450.1"/>
    <property type="molecule type" value="Genomic_DNA"/>
</dbReference>
<reference evidence="1" key="1">
    <citation type="journal article" date="2021" name="Microb. Physiol.">
        <title>Proteogenomic Insights into the Physiology of Marine, Sulfate-Reducing, Filamentous Desulfonema limicola and Desulfonema magnum.</title>
        <authorList>
            <person name="Schnaars V."/>
            <person name="Wohlbrand L."/>
            <person name="Scheve S."/>
            <person name="Hinrichs C."/>
            <person name="Reinhardt R."/>
            <person name="Rabus R."/>
        </authorList>
    </citation>
    <scope>NUCLEOTIDE SEQUENCE</scope>
    <source>
        <strain evidence="1">5ac10</strain>
    </source>
</reference>
<dbReference type="RefSeq" id="WP_207688381.1">
    <property type="nucleotide sequence ID" value="NZ_CP061799.1"/>
</dbReference>
<accession>A0A975BBZ5</accession>
<keyword evidence="2" id="KW-1185">Reference proteome</keyword>
<dbReference type="Proteomes" id="UP000663720">
    <property type="component" value="Chromosome"/>
</dbReference>
<dbReference type="SUPFAM" id="SSF52540">
    <property type="entry name" value="P-loop containing nucleoside triphosphate hydrolases"/>
    <property type="match status" value="1"/>
</dbReference>
<dbReference type="PANTHER" id="PTHR34301">
    <property type="entry name" value="DNA-BINDING PROTEIN-RELATED"/>
    <property type="match status" value="1"/>
</dbReference>
<sequence>MKNIPWVVKPLVPEEVYTDREEFLEYFYKAALEAAHRRTMSTVLLGQRRMGKTEIFKRVVNRLFFEQDPKSPHAVVPVYFSFPEGPVDEKDFAVRYLENFMKYYIGFLTRQPELIMQKISGRTLIEKLKKSRDLYPFSETFDLLFTWHEMIEEPNFVLPHQTALEAPRTVSDIDDSTIVMFLDEFQNTRLPQYNFAIVGFMQEAVESPTCPHFVTGSAMSILAREIIGRGSLFGRFDGMNIEAMTGYWGTKLALKSAEYRKAEISETMAPVIAERCGGNPFYINAVIRQAAKQNQPILNEKTVNKILAVDITSGFIWGELNDQVTKWISRINEYNITKWVLYLSALDENTEEENWGRLNIERIQQELLKREGKEVSLDTIRDVLIKLSRGDLLEYLELGGWFRRVKDPILLEFLKVWGRIEVEGHNHNLVHYELESRYGKALKRFHEYKGYLAEVHMSQILISAQNKTLSGHYFNSEKDIEMPWRFIFVKNRMRLESGKGREIDVIAASGSEIWVCQSKWVTGKKIGTAPLKDLISQAEIVKKDLDPEKIQMWIFAHDGLTKQAQAFAAKHGIFWSKRQEFDELLEHLSLRKLPDL</sequence>
<evidence type="ECO:0000313" key="1">
    <source>
        <dbReference type="EMBL" id="QTA82450.1"/>
    </source>
</evidence>